<evidence type="ECO:0000259" key="8">
    <source>
        <dbReference type="Pfam" id="PF25944"/>
    </source>
</evidence>
<evidence type="ECO:0000256" key="4">
    <source>
        <dbReference type="SAM" id="MobiDB-lite"/>
    </source>
</evidence>
<sequence length="388" mass="41090">MHSPYLPSLRRALPILALSLTASASAFAQDGPPPSPVTVVTLEAKDITLSAPLPGRVAASSEAEVRPQVSGIIQERLFKEGAPVQEGDPLYQIDAATYEAQKAVAEASLAQAKAALKSAEIEYERQEQLRDRNVTSQQNLDSAVAARDSAAAAVKVAEANLLSAEIDLERTTIRAPISGVTGLSEITQGALVTSGQASALTTIRALDPVYVDVTQAAADMLRWRRTNAATGPEASFDESVSLTLSDGEPYEYKGELSAGEPYVHEDTGTTVLRLSFPNPDHFLLPGMYVQVEMPQGVVPDAVLVPQEAVSRDRRGRPMALVVNDENVVEQRILNVVSDQDDMWVVTEGVSAGDRVIVAGLQKAAPGATVAPQEQTSPESADDAAASNN</sequence>
<evidence type="ECO:0000259" key="7">
    <source>
        <dbReference type="Pfam" id="PF25917"/>
    </source>
</evidence>
<feature type="signal peptide" evidence="5">
    <location>
        <begin position="1"/>
        <end position="28"/>
    </location>
</feature>
<evidence type="ECO:0000313" key="10">
    <source>
        <dbReference type="EMBL" id="SFJ18032.1"/>
    </source>
</evidence>
<dbReference type="RefSeq" id="WP_066606290.1">
    <property type="nucleotide sequence ID" value="NZ_FORY01000002.1"/>
</dbReference>
<evidence type="ECO:0000256" key="1">
    <source>
        <dbReference type="ARBA" id="ARBA00004196"/>
    </source>
</evidence>
<evidence type="ECO:0000256" key="5">
    <source>
        <dbReference type="SAM" id="SignalP"/>
    </source>
</evidence>
<evidence type="ECO:0000256" key="3">
    <source>
        <dbReference type="SAM" id="Coils"/>
    </source>
</evidence>
<name>A0A1I3P9C4_9RHOB</name>
<dbReference type="PANTHER" id="PTHR30158:SF3">
    <property type="entry name" value="MULTIDRUG EFFLUX PUMP SUBUNIT ACRA-RELATED"/>
    <property type="match status" value="1"/>
</dbReference>
<dbReference type="InterPro" id="IPR058625">
    <property type="entry name" value="MdtA-like_BSH"/>
</dbReference>
<dbReference type="GeneID" id="98664052"/>
<dbReference type="InterPro" id="IPR058627">
    <property type="entry name" value="MdtA-like_C"/>
</dbReference>
<dbReference type="InterPro" id="IPR058626">
    <property type="entry name" value="MdtA-like_b-barrel"/>
</dbReference>
<reference evidence="10 11" key="1">
    <citation type="submission" date="2016-10" db="EMBL/GenBank/DDBJ databases">
        <authorList>
            <person name="de Groot N.N."/>
        </authorList>
    </citation>
    <scope>NUCLEOTIDE SEQUENCE [LARGE SCALE GENOMIC DNA]</scope>
    <source>
        <strain evidence="10 11">CGMCC 1.8891</strain>
    </source>
</reference>
<comment type="subcellular location">
    <subcellularLocation>
        <location evidence="1">Cell envelope</location>
    </subcellularLocation>
</comment>
<dbReference type="FunFam" id="2.40.420.20:FF:000001">
    <property type="entry name" value="Efflux RND transporter periplasmic adaptor subunit"/>
    <property type="match status" value="1"/>
</dbReference>
<feature type="chain" id="PRO_5010224202" evidence="5">
    <location>
        <begin position="29"/>
        <end position="388"/>
    </location>
</feature>
<dbReference type="GO" id="GO:0046677">
    <property type="term" value="P:response to antibiotic"/>
    <property type="evidence" value="ECO:0007669"/>
    <property type="project" value="TreeGrafter"/>
</dbReference>
<gene>
    <name evidence="10" type="ORF">SAMN04488138_102248</name>
</gene>
<dbReference type="SUPFAM" id="SSF111369">
    <property type="entry name" value="HlyD-like secretion proteins"/>
    <property type="match status" value="1"/>
</dbReference>
<keyword evidence="3" id="KW-0175">Coiled coil</keyword>
<protein>
    <submittedName>
        <fullName evidence="10">Membrane fusion protein, multidrug efflux system</fullName>
    </submittedName>
</protein>
<keyword evidence="11" id="KW-1185">Reference proteome</keyword>
<dbReference type="Gene3D" id="1.10.287.470">
    <property type="entry name" value="Helix hairpin bin"/>
    <property type="match status" value="1"/>
</dbReference>
<feature type="region of interest" description="Disordered" evidence="4">
    <location>
        <begin position="364"/>
        <end position="388"/>
    </location>
</feature>
<dbReference type="AlphaFoldDB" id="A0A1I3P9C4"/>
<organism evidence="10 11">
    <name type="scientific">Celeribacter halophilus</name>
    <dbReference type="NCBI Taxonomy" id="576117"/>
    <lineage>
        <taxon>Bacteria</taxon>
        <taxon>Pseudomonadati</taxon>
        <taxon>Pseudomonadota</taxon>
        <taxon>Alphaproteobacteria</taxon>
        <taxon>Rhodobacterales</taxon>
        <taxon>Roseobacteraceae</taxon>
        <taxon>Celeribacter</taxon>
    </lineage>
</organism>
<proteinExistence type="inferred from homology"/>
<dbReference type="Pfam" id="PF25917">
    <property type="entry name" value="BSH_RND"/>
    <property type="match status" value="1"/>
</dbReference>
<evidence type="ECO:0000259" key="6">
    <source>
        <dbReference type="Pfam" id="PF25876"/>
    </source>
</evidence>
<dbReference type="STRING" id="576117.SAMN04488138_102248"/>
<feature type="domain" description="Multidrug resistance protein MdtA-like barrel-sandwich hybrid" evidence="7">
    <location>
        <begin position="62"/>
        <end position="203"/>
    </location>
</feature>
<dbReference type="InterPro" id="IPR006143">
    <property type="entry name" value="RND_pump_MFP"/>
</dbReference>
<dbReference type="GO" id="GO:0005886">
    <property type="term" value="C:plasma membrane"/>
    <property type="evidence" value="ECO:0007669"/>
    <property type="project" value="UniProtKB-SubCell"/>
</dbReference>
<feature type="domain" description="Multidrug resistance protein MdtA-like C-terminal permuted SH3" evidence="9">
    <location>
        <begin position="300"/>
        <end position="362"/>
    </location>
</feature>
<dbReference type="Gene3D" id="2.40.30.170">
    <property type="match status" value="1"/>
</dbReference>
<dbReference type="Pfam" id="PF25967">
    <property type="entry name" value="RND-MFP_C"/>
    <property type="match status" value="1"/>
</dbReference>
<evidence type="ECO:0000259" key="9">
    <source>
        <dbReference type="Pfam" id="PF25967"/>
    </source>
</evidence>
<evidence type="ECO:0000313" key="11">
    <source>
        <dbReference type="Proteomes" id="UP000183299"/>
    </source>
</evidence>
<dbReference type="GO" id="GO:0022857">
    <property type="term" value="F:transmembrane transporter activity"/>
    <property type="evidence" value="ECO:0007669"/>
    <property type="project" value="InterPro"/>
</dbReference>
<dbReference type="Pfam" id="PF25876">
    <property type="entry name" value="HH_MFP_RND"/>
    <property type="match status" value="1"/>
</dbReference>
<dbReference type="InterPro" id="IPR058624">
    <property type="entry name" value="MdtA-like_HH"/>
</dbReference>
<keyword evidence="5" id="KW-0732">Signal</keyword>
<dbReference type="EMBL" id="FORY01000002">
    <property type="protein sequence ID" value="SFJ18032.1"/>
    <property type="molecule type" value="Genomic_DNA"/>
</dbReference>
<dbReference type="OrthoDB" id="9816569at2"/>
<dbReference type="Gene3D" id="2.40.50.100">
    <property type="match status" value="1"/>
</dbReference>
<dbReference type="NCBIfam" id="TIGR01730">
    <property type="entry name" value="RND_mfp"/>
    <property type="match status" value="1"/>
</dbReference>
<comment type="similarity">
    <text evidence="2">Belongs to the membrane fusion protein (MFP) (TC 8.A.1) family.</text>
</comment>
<dbReference type="Pfam" id="PF25944">
    <property type="entry name" value="Beta-barrel_RND"/>
    <property type="match status" value="1"/>
</dbReference>
<dbReference type="Proteomes" id="UP000183299">
    <property type="component" value="Unassembled WGS sequence"/>
</dbReference>
<dbReference type="Gene3D" id="2.40.420.20">
    <property type="match status" value="1"/>
</dbReference>
<feature type="coiled-coil region" evidence="3">
    <location>
        <begin position="95"/>
        <end position="129"/>
    </location>
</feature>
<feature type="domain" description="Multidrug resistance protein MdtA-like alpha-helical hairpin" evidence="6">
    <location>
        <begin position="102"/>
        <end position="170"/>
    </location>
</feature>
<accession>A0A1I3P9C4</accession>
<dbReference type="PANTHER" id="PTHR30158">
    <property type="entry name" value="ACRA/E-RELATED COMPONENT OF DRUG EFFLUX TRANSPORTER"/>
    <property type="match status" value="1"/>
</dbReference>
<evidence type="ECO:0000256" key="2">
    <source>
        <dbReference type="ARBA" id="ARBA00009477"/>
    </source>
</evidence>
<feature type="domain" description="Multidrug resistance protein MdtA-like beta-barrel" evidence="8">
    <location>
        <begin position="208"/>
        <end position="295"/>
    </location>
</feature>